<dbReference type="STRING" id="1562698.DESAMIL20_393"/>
<keyword evidence="1" id="KW-0472">Membrane</keyword>
<keyword evidence="1" id="KW-1133">Transmembrane helix</keyword>
<name>A0A1X4XZ21_9BACT</name>
<sequence length="352" mass="39086">MKKGFTLIEILVALFITIIALSIGYFTYIKIMKGSLFQSSISSSQISTLSGTSLLQYDISMAGYGLPMGPAGTFNFTESSNSTASNYNHDTLPTGAYNIGQNSQTSPQSSYLVIRSAIADINSASQKFAVAYYNSNSDNWNIDYNMGSSASNFSPNDNDYCIVMDSNKTLLKNPNGGFYFNFSDLYNSINTLNLNQSQIYLIYGLNPTQAPRMPFNRVDYFLSQNGLPNYCDPDTYELYRSVVSQNNGANIAVPILGCVRAFFVETNINNTWYQSTSNLDPNTINTQTQLIKVFILKQTSKYSNSVITTNNIIVGDADVGTLFSFQPNSIDSHYEWKTIKMTIKPMNIGQNQ</sequence>
<organism evidence="2 3">
    <name type="scientific">Desulfurella amilsii</name>
    <dbReference type="NCBI Taxonomy" id="1562698"/>
    <lineage>
        <taxon>Bacteria</taxon>
        <taxon>Pseudomonadati</taxon>
        <taxon>Campylobacterota</taxon>
        <taxon>Desulfurellia</taxon>
        <taxon>Desulfurellales</taxon>
        <taxon>Desulfurellaceae</taxon>
        <taxon>Desulfurella</taxon>
    </lineage>
</organism>
<evidence type="ECO:0000313" key="2">
    <source>
        <dbReference type="EMBL" id="OSS42787.1"/>
    </source>
</evidence>
<reference evidence="2 3" key="1">
    <citation type="journal article" date="2017" name="Front. Microbiol.">
        <title>Genome Sequence of Desulfurella amilsii Strain TR1 and Comparative Genomics of Desulfurellaceae Family.</title>
        <authorList>
            <person name="Florentino A.P."/>
            <person name="Stams A.J."/>
            <person name="Sanchez-Andrea I."/>
        </authorList>
    </citation>
    <scope>NUCLEOTIDE SEQUENCE [LARGE SCALE GENOMIC DNA]</scope>
    <source>
        <strain evidence="2 3">TR1</strain>
    </source>
</reference>
<evidence type="ECO:0000313" key="3">
    <source>
        <dbReference type="Proteomes" id="UP000194141"/>
    </source>
</evidence>
<comment type="caution">
    <text evidence="2">The sequence shown here is derived from an EMBL/GenBank/DDBJ whole genome shotgun (WGS) entry which is preliminary data.</text>
</comment>
<dbReference type="InterPro" id="IPR012902">
    <property type="entry name" value="N_methyl_site"/>
</dbReference>
<accession>A0A1X4XZ21</accession>
<feature type="transmembrane region" description="Helical" evidence="1">
    <location>
        <begin position="7"/>
        <end position="28"/>
    </location>
</feature>
<dbReference type="PROSITE" id="PS00409">
    <property type="entry name" value="PROKAR_NTER_METHYL"/>
    <property type="match status" value="1"/>
</dbReference>
<dbReference type="EMBL" id="MDSU01000005">
    <property type="protein sequence ID" value="OSS42787.1"/>
    <property type="molecule type" value="Genomic_DNA"/>
</dbReference>
<gene>
    <name evidence="2" type="ORF">DESAMIL20_393</name>
</gene>
<keyword evidence="1" id="KW-0812">Transmembrane</keyword>
<dbReference type="Pfam" id="PF07963">
    <property type="entry name" value="N_methyl"/>
    <property type="match status" value="1"/>
</dbReference>
<dbReference type="Proteomes" id="UP000194141">
    <property type="component" value="Unassembled WGS sequence"/>
</dbReference>
<proteinExistence type="predicted"/>
<dbReference type="NCBIfam" id="TIGR02532">
    <property type="entry name" value="IV_pilin_GFxxxE"/>
    <property type="match status" value="1"/>
</dbReference>
<dbReference type="OrthoDB" id="5430888at2"/>
<dbReference type="AlphaFoldDB" id="A0A1X4XZ21"/>
<keyword evidence="3" id="KW-1185">Reference proteome</keyword>
<protein>
    <submittedName>
        <fullName evidence="2">Type 4 fimbrial biogenesis protein PilW</fullName>
    </submittedName>
</protein>
<evidence type="ECO:0000256" key="1">
    <source>
        <dbReference type="SAM" id="Phobius"/>
    </source>
</evidence>
<dbReference type="RefSeq" id="WP_086033207.1">
    <property type="nucleotide sequence ID" value="NZ_MDSU01000005.1"/>
</dbReference>